<evidence type="ECO:0000313" key="2">
    <source>
        <dbReference type="EMBL" id="CAF3845947.1"/>
    </source>
</evidence>
<dbReference type="Proteomes" id="UP000681722">
    <property type="component" value="Unassembled WGS sequence"/>
</dbReference>
<proteinExistence type="predicted"/>
<organism evidence="1 4">
    <name type="scientific">Didymodactylos carnosus</name>
    <dbReference type="NCBI Taxonomy" id="1234261"/>
    <lineage>
        <taxon>Eukaryota</taxon>
        <taxon>Metazoa</taxon>
        <taxon>Spiralia</taxon>
        <taxon>Gnathifera</taxon>
        <taxon>Rotifera</taxon>
        <taxon>Eurotatoria</taxon>
        <taxon>Bdelloidea</taxon>
        <taxon>Philodinida</taxon>
        <taxon>Philodinidae</taxon>
        <taxon>Didymodactylos</taxon>
    </lineage>
</organism>
<evidence type="ECO:0000313" key="3">
    <source>
        <dbReference type="EMBL" id="CAF4477039.1"/>
    </source>
</evidence>
<comment type="caution">
    <text evidence="1">The sequence shown here is derived from an EMBL/GenBank/DDBJ whole genome shotgun (WGS) entry which is preliminary data.</text>
</comment>
<evidence type="ECO:0000313" key="4">
    <source>
        <dbReference type="Proteomes" id="UP000663829"/>
    </source>
</evidence>
<keyword evidence="4" id="KW-1185">Reference proteome</keyword>
<name>A0A814MJN6_9BILA</name>
<dbReference type="AlphaFoldDB" id="A0A814MJN6"/>
<reference evidence="1" key="1">
    <citation type="submission" date="2021-02" db="EMBL/GenBank/DDBJ databases">
        <authorList>
            <person name="Nowell W R."/>
        </authorList>
    </citation>
    <scope>NUCLEOTIDE SEQUENCE</scope>
</reference>
<gene>
    <name evidence="1" type="ORF">GPM918_LOCUS17713</name>
    <name evidence="2" type="ORF">SRO942_LOCUS17712</name>
    <name evidence="3" type="ORF">TMI583_LOCUS46974</name>
</gene>
<dbReference type="OrthoDB" id="10042764at2759"/>
<sequence>MWSRSYLKIWGVFQFEQNLLCKLAVDLAEFFIEQGDELNSRGDRTLALQNYDRSLKLYDIVDEHLAARLESSGG</sequence>
<dbReference type="EMBL" id="CAJOBC010004945">
    <property type="protein sequence ID" value="CAF3845947.1"/>
    <property type="molecule type" value="Genomic_DNA"/>
</dbReference>
<dbReference type="EMBL" id="CAJNOQ010004944">
    <property type="protein sequence ID" value="CAF1079908.1"/>
    <property type="molecule type" value="Genomic_DNA"/>
</dbReference>
<evidence type="ECO:0000313" key="1">
    <source>
        <dbReference type="EMBL" id="CAF1079908.1"/>
    </source>
</evidence>
<dbReference type="EMBL" id="CAJOBA010089251">
    <property type="protein sequence ID" value="CAF4477039.1"/>
    <property type="molecule type" value="Genomic_DNA"/>
</dbReference>
<dbReference type="Proteomes" id="UP000682733">
    <property type="component" value="Unassembled WGS sequence"/>
</dbReference>
<accession>A0A814MJN6</accession>
<dbReference type="Proteomes" id="UP000663829">
    <property type="component" value="Unassembled WGS sequence"/>
</dbReference>
<protein>
    <submittedName>
        <fullName evidence="1">Uncharacterized protein</fullName>
    </submittedName>
</protein>